<dbReference type="PANTHER" id="PTHR19303">
    <property type="entry name" value="TRANSPOSON"/>
    <property type="match status" value="1"/>
</dbReference>
<sequence>MNLGTVHSKELSIRRAAEKYNISKSTVGYYCKRHSFQSIILASNPTIKRKNAKQIFSRTQEEEIAEYLQSCCLLNHGLTPHETRKLAHQYAVANTVKSPASWIARQEASRDWFTAFLKRNQVLSIRKPEATSQARAAGFNKVSQTVSAERGVNVTMLVFVNAIGSTTPPVFVFPRKKPNPDFIKGGPTGCVGLVHESGWMTAENFLVSINKAKTSVVDIRQSLQSH</sequence>
<feature type="domain" description="HTH psq-type" evidence="1">
    <location>
        <begin position="6"/>
        <end position="34"/>
    </location>
</feature>
<dbReference type="Proteomes" id="UP000820818">
    <property type="component" value="Linkage Group LG6"/>
</dbReference>
<dbReference type="InterPro" id="IPR007889">
    <property type="entry name" value="HTH_Psq"/>
</dbReference>
<dbReference type="AlphaFoldDB" id="A0AAD5L8J2"/>
<organism evidence="2 3">
    <name type="scientific">Daphnia sinensis</name>
    <dbReference type="NCBI Taxonomy" id="1820382"/>
    <lineage>
        <taxon>Eukaryota</taxon>
        <taxon>Metazoa</taxon>
        <taxon>Ecdysozoa</taxon>
        <taxon>Arthropoda</taxon>
        <taxon>Crustacea</taxon>
        <taxon>Branchiopoda</taxon>
        <taxon>Diplostraca</taxon>
        <taxon>Cladocera</taxon>
        <taxon>Anomopoda</taxon>
        <taxon>Daphniidae</taxon>
        <taxon>Daphnia</taxon>
        <taxon>Daphnia similis group</taxon>
    </lineage>
</organism>
<dbReference type="GO" id="GO:0003677">
    <property type="term" value="F:DNA binding"/>
    <property type="evidence" value="ECO:0007669"/>
    <property type="project" value="InterPro"/>
</dbReference>
<evidence type="ECO:0000313" key="2">
    <source>
        <dbReference type="EMBL" id="KAI9557285.1"/>
    </source>
</evidence>
<evidence type="ECO:0000259" key="1">
    <source>
        <dbReference type="Pfam" id="PF05225"/>
    </source>
</evidence>
<protein>
    <recommendedName>
        <fullName evidence="1">HTH psq-type domain-containing protein</fullName>
    </recommendedName>
</protein>
<dbReference type="PANTHER" id="PTHR19303:SF71">
    <property type="entry name" value="ZINC FINGER PHD-TYPE DOMAIN-CONTAINING PROTEIN"/>
    <property type="match status" value="1"/>
</dbReference>
<dbReference type="InterPro" id="IPR050863">
    <property type="entry name" value="CenT-Element_Derived"/>
</dbReference>
<keyword evidence="3" id="KW-1185">Reference proteome</keyword>
<proteinExistence type="predicted"/>
<reference evidence="2 3" key="1">
    <citation type="submission" date="2022-05" db="EMBL/GenBank/DDBJ databases">
        <title>A multi-omics perspective on studying reproductive biology in Daphnia sinensis.</title>
        <authorList>
            <person name="Jia J."/>
        </authorList>
    </citation>
    <scope>NUCLEOTIDE SEQUENCE [LARGE SCALE GENOMIC DNA]</scope>
    <source>
        <strain evidence="2 3">WSL</strain>
    </source>
</reference>
<accession>A0AAD5L8J2</accession>
<dbReference type="EMBL" id="WJBH02000006">
    <property type="protein sequence ID" value="KAI9557285.1"/>
    <property type="molecule type" value="Genomic_DNA"/>
</dbReference>
<gene>
    <name evidence="2" type="ORF">GHT06_017110</name>
</gene>
<evidence type="ECO:0000313" key="3">
    <source>
        <dbReference type="Proteomes" id="UP000820818"/>
    </source>
</evidence>
<comment type="caution">
    <text evidence="2">The sequence shown here is derived from an EMBL/GenBank/DDBJ whole genome shotgun (WGS) entry which is preliminary data.</text>
</comment>
<name>A0AAD5L8J2_9CRUS</name>
<dbReference type="GO" id="GO:0005634">
    <property type="term" value="C:nucleus"/>
    <property type="evidence" value="ECO:0007669"/>
    <property type="project" value="TreeGrafter"/>
</dbReference>
<dbReference type="Pfam" id="PF05225">
    <property type="entry name" value="HTH_psq"/>
    <property type="match status" value="1"/>
</dbReference>